<sequence>MKLNKKITLAVLLLIRSLIIFSEDSKNILFLSSYNPSFPTFVEQENGIRDQLIGQNYLLDIEFMDSKRFTSKELDTLFFKTLKIKLDNLPKYDGILTSDDNALKFAVKNKDVLFKDTPIIFFGVNDLDYANEMNYISNITGYIEDTSVEETLELILKIHSNNEDLIIISDSTVSGQSDLKKVKDTIYKYYNMGYKVLDLSGLTFNQFGKRLEQISLTQPVLLLSAYKDVNNEHKTFNESLNFILLHLKSPLYHLWYHGLGQGIIGGKLISHYEQGKAATILLKDVIDNKRKVENIKVSTKSPNKYLFDYNVLKNFNIKRSKLPKDSGYINLTNLSFENSRDLFWLILLLSVLVILIILIILISIKYRLTKKRLLIDNATTKSYVDSIINSINIGIISLDRDYNIISQNRYIKNLFKGYASEYGGNNIFQVYPFIKHISKCKDGRRIIDYIGSMNKYLEFSSQPLENNTGYIIQVEDVSSRIEFEKKLLKQRRVRL</sequence>
<dbReference type="InterPro" id="IPR007487">
    <property type="entry name" value="ABC_transpt-TYRBP-like"/>
</dbReference>
<gene>
    <name evidence="2" type="ORF">EW093_12455</name>
</gene>
<keyword evidence="3" id="KW-1185">Reference proteome</keyword>
<dbReference type="InterPro" id="IPR035965">
    <property type="entry name" value="PAS-like_dom_sf"/>
</dbReference>
<keyword evidence="1" id="KW-1133">Transmembrane helix</keyword>
<dbReference type="Gene3D" id="3.30.450.20">
    <property type="entry name" value="PAS domain"/>
    <property type="match status" value="1"/>
</dbReference>
<dbReference type="AlphaFoldDB" id="A0A5C1QD53"/>
<protein>
    <recommendedName>
        <fullName evidence="4">PAS domain-containing protein</fullName>
    </recommendedName>
</protein>
<dbReference type="RefSeq" id="WP_149568729.1">
    <property type="nucleotide sequence ID" value="NZ_CP035807.1"/>
</dbReference>
<feature type="transmembrane region" description="Helical" evidence="1">
    <location>
        <begin position="342"/>
        <end position="364"/>
    </location>
</feature>
<dbReference type="EMBL" id="CP035807">
    <property type="protein sequence ID" value="QEN05491.1"/>
    <property type="molecule type" value="Genomic_DNA"/>
</dbReference>
<accession>A0A5C1QD53</accession>
<evidence type="ECO:0008006" key="4">
    <source>
        <dbReference type="Google" id="ProtNLM"/>
    </source>
</evidence>
<organism evidence="2 3">
    <name type="scientific">Thiospirochaeta perfilievii</name>
    <dbReference type="NCBI Taxonomy" id="252967"/>
    <lineage>
        <taxon>Bacteria</taxon>
        <taxon>Pseudomonadati</taxon>
        <taxon>Spirochaetota</taxon>
        <taxon>Spirochaetia</taxon>
        <taxon>Spirochaetales</taxon>
        <taxon>Spirochaetaceae</taxon>
        <taxon>Thiospirochaeta</taxon>
    </lineage>
</organism>
<proteinExistence type="predicted"/>
<keyword evidence="1" id="KW-0812">Transmembrane</keyword>
<name>A0A5C1QD53_9SPIO</name>
<evidence type="ECO:0000313" key="2">
    <source>
        <dbReference type="EMBL" id="QEN05491.1"/>
    </source>
</evidence>
<dbReference type="PANTHER" id="PTHR35271">
    <property type="entry name" value="ABC TRANSPORTER, SUBSTRATE-BINDING LIPOPROTEIN-RELATED"/>
    <property type="match status" value="1"/>
</dbReference>
<dbReference type="PANTHER" id="PTHR35271:SF1">
    <property type="entry name" value="ABC TRANSPORTER, SUBSTRATE-BINDING LIPOPROTEIN"/>
    <property type="match status" value="1"/>
</dbReference>
<dbReference type="KEGG" id="sper:EW093_12455"/>
<dbReference type="Proteomes" id="UP000323824">
    <property type="component" value="Chromosome"/>
</dbReference>
<keyword evidence="1" id="KW-0472">Membrane</keyword>
<evidence type="ECO:0000256" key="1">
    <source>
        <dbReference type="SAM" id="Phobius"/>
    </source>
</evidence>
<dbReference type="Gene3D" id="3.40.50.2300">
    <property type="match status" value="2"/>
</dbReference>
<reference evidence="2 3" key="2">
    <citation type="submission" date="2019-09" db="EMBL/GenBank/DDBJ databases">
        <title>Complete Genome Sequence and Methylome Analysis of free living Spirochaetas.</title>
        <authorList>
            <person name="Leshcheva N."/>
            <person name="Mikheeva N."/>
        </authorList>
    </citation>
    <scope>NUCLEOTIDE SEQUENCE [LARGE SCALE GENOMIC DNA]</scope>
    <source>
        <strain evidence="2 3">P</strain>
    </source>
</reference>
<dbReference type="OrthoDB" id="9767435at2"/>
<reference evidence="2 3" key="1">
    <citation type="submission" date="2019-02" db="EMBL/GenBank/DDBJ databases">
        <authorList>
            <person name="Fomenkov A."/>
            <person name="Dubinina G."/>
            <person name="Grabovich M."/>
            <person name="Vincze T."/>
            <person name="Roberts R.J."/>
        </authorList>
    </citation>
    <scope>NUCLEOTIDE SEQUENCE [LARGE SCALE GENOMIC DNA]</scope>
    <source>
        <strain evidence="2 3">P</strain>
    </source>
</reference>
<dbReference type="SUPFAM" id="SSF55785">
    <property type="entry name" value="PYP-like sensor domain (PAS domain)"/>
    <property type="match status" value="1"/>
</dbReference>
<evidence type="ECO:0000313" key="3">
    <source>
        <dbReference type="Proteomes" id="UP000323824"/>
    </source>
</evidence>